<dbReference type="Pfam" id="PF00115">
    <property type="entry name" value="COX1"/>
    <property type="match status" value="1"/>
</dbReference>
<dbReference type="GO" id="GO:0009060">
    <property type="term" value="P:aerobic respiration"/>
    <property type="evidence" value="ECO:0007669"/>
    <property type="project" value="InterPro"/>
</dbReference>
<feature type="transmembrane region" description="Helical" evidence="1">
    <location>
        <begin position="34"/>
        <end position="56"/>
    </location>
</feature>
<feature type="transmembrane region" description="Helical" evidence="1">
    <location>
        <begin position="68"/>
        <end position="88"/>
    </location>
</feature>
<accession>A0A1H4CUV3</accession>
<name>A0A1H4CUV3_9BACI</name>
<feature type="transmembrane region" description="Helical" evidence="1">
    <location>
        <begin position="94"/>
        <end position="117"/>
    </location>
</feature>
<proteinExistence type="predicted"/>
<dbReference type="RefSeq" id="WP_093044754.1">
    <property type="nucleotide sequence ID" value="NZ_FNQR01000006.1"/>
</dbReference>
<dbReference type="GO" id="GO:0016020">
    <property type="term" value="C:membrane"/>
    <property type="evidence" value="ECO:0007669"/>
    <property type="project" value="InterPro"/>
</dbReference>
<organism evidence="2 3">
    <name type="scientific">Thalassobacillus cyri</name>
    <dbReference type="NCBI Taxonomy" id="571932"/>
    <lineage>
        <taxon>Bacteria</taxon>
        <taxon>Bacillati</taxon>
        <taxon>Bacillota</taxon>
        <taxon>Bacilli</taxon>
        <taxon>Bacillales</taxon>
        <taxon>Bacillaceae</taxon>
        <taxon>Thalassobacillus</taxon>
    </lineage>
</organism>
<dbReference type="EMBL" id="FNQR01000006">
    <property type="protein sequence ID" value="SEA64147.1"/>
    <property type="molecule type" value="Genomic_DNA"/>
</dbReference>
<dbReference type="Gene3D" id="1.20.210.10">
    <property type="entry name" value="Cytochrome c oxidase-like, subunit I domain"/>
    <property type="match status" value="1"/>
</dbReference>
<dbReference type="GO" id="GO:0004129">
    <property type="term" value="F:cytochrome-c oxidase activity"/>
    <property type="evidence" value="ECO:0007669"/>
    <property type="project" value="InterPro"/>
</dbReference>
<evidence type="ECO:0000313" key="2">
    <source>
        <dbReference type="EMBL" id="SEA64147.1"/>
    </source>
</evidence>
<evidence type="ECO:0000313" key="3">
    <source>
        <dbReference type="Proteomes" id="UP000198584"/>
    </source>
</evidence>
<dbReference type="InterPro" id="IPR036927">
    <property type="entry name" value="Cyt_c_oxase-like_su1_sf"/>
</dbReference>
<dbReference type="GO" id="GO:0020037">
    <property type="term" value="F:heme binding"/>
    <property type="evidence" value="ECO:0007669"/>
    <property type="project" value="InterPro"/>
</dbReference>
<dbReference type="OrthoDB" id="9808748at2"/>
<keyword evidence="3" id="KW-1185">Reference proteome</keyword>
<evidence type="ECO:0000256" key="1">
    <source>
        <dbReference type="SAM" id="Phobius"/>
    </source>
</evidence>
<reference evidence="2 3" key="1">
    <citation type="submission" date="2016-10" db="EMBL/GenBank/DDBJ databases">
        <authorList>
            <person name="de Groot N.N."/>
        </authorList>
    </citation>
    <scope>NUCLEOTIDE SEQUENCE [LARGE SCALE GENOMIC DNA]</scope>
    <source>
        <strain evidence="2 3">CCM7597</strain>
    </source>
</reference>
<protein>
    <submittedName>
        <fullName evidence="2">Cytochrome C and Quinol oxidase polypeptide I</fullName>
    </submittedName>
</protein>
<dbReference type="SUPFAM" id="SSF81442">
    <property type="entry name" value="Cytochrome c oxidase subunit I-like"/>
    <property type="match status" value="1"/>
</dbReference>
<keyword evidence="1" id="KW-0812">Transmembrane</keyword>
<dbReference type="AlphaFoldDB" id="A0A1H4CUV3"/>
<dbReference type="Proteomes" id="UP000198584">
    <property type="component" value="Unassembled WGS sequence"/>
</dbReference>
<sequence length="124" mass="13423">MGVKLIKLSTLYFLLGAALGYGMSISHDYALAPVHVHINLLGWTALTLAGIVYYLFPSAESSRLGKWHFWLHNIGLPIMMGSLALLIVTQNEALGAGTAIGASLVMISVVLFTINVWKNIKPKS</sequence>
<keyword evidence="1" id="KW-1133">Transmembrane helix</keyword>
<keyword evidence="1" id="KW-0472">Membrane</keyword>
<dbReference type="STRING" id="571932.SAMN05421743_106204"/>
<dbReference type="InterPro" id="IPR000883">
    <property type="entry name" value="Cyt_C_Oxase_1"/>
</dbReference>
<gene>
    <name evidence="2" type="ORF">SAMN05421743_106204</name>
</gene>